<dbReference type="RefSeq" id="WP_188407481.1">
    <property type="nucleotide sequence ID" value="NZ_BMDY01000016.1"/>
</dbReference>
<dbReference type="EMBL" id="BMDY01000016">
    <property type="protein sequence ID" value="GGB12015.1"/>
    <property type="molecule type" value="Genomic_DNA"/>
</dbReference>
<evidence type="ECO:0000313" key="4">
    <source>
        <dbReference type="Proteomes" id="UP000651977"/>
    </source>
</evidence>
<gene>
    <name evidence="3" type="ORF">GCM10007414_26880</name>
</gene>
<name>A0ABQ1I4R5_9ALTE</name>
<feature type="chain" id="PRO_5046807826" description="Ice-binding protein C-terminal domain-containing protein" evidence="1">
    <location>
        <begin position="25"/>
        <end position="258"/>
    </location>
</feature>
<dbReference type="Proteomes" id="UP000651977">
    <property type="component" value="Unassembled WGS sequence"/>
</dbReference>
<reference evidence="4" key="1">
    <citation type="journal article" date="2019" name="Int. J. Syst. Evol. Microbiol.">
        <title>The Global Catalogue of Microorganisms (GCM) 10K type strain sequencing project: providing services to taxonomists for standard genome sequencing and annotation.</title>
        <authorList>
            <consortium name="The Broad Institute Genomics Platform"/>
            <consortium name="The Broad Institute Genome Sequencing Center for Infectious Disease"/>
            <person name="Wu L."/>
            <person name="Ma J."/>
        </authorList>
    </citation>
    <scope>NUCLEOTIDE SEQUENCE [LARGE SCALE GENOMIC DNA]</scope>
    <source>
        <strain evidence="4">CGMCC 1.10131</strain>
    </source>
</reference>
<comment type="caution">
    <text evidence="3">The sequence shown here is derived from an EMBL/GenBank/DDBJ whole genome shotgun (WGS) entry which is preliminary data.</text>
</comment>
<evidence type="ECO:0000256" key="1">
    <source>
        <dbReference type="SAM" id="SignalP"/>
    </source>
</evidence>
<evidence type="ECO:0000313" key="3">
    <source>
        <dbReference type="EMBL" id="GGB12015.1"/>
    </source>
</evidence>
<keyword evidence="1" id="KW-0732">Signal</keyword>
<dbReference type="NCBIfam" id="TIGR02595">
    <property type="entry name" value="PEP_CTERM"/>
    <property type="match status" value="1"/>
</dbReference>
<evidence type="ECO:0000259" key="2">
    <source>
        <dbReference type="Pfam" id="PF07589"/>
    </source>
</evidence>
<feature type="signal peptide" evidence="1">
    <location>
        <begin position="1"/>
        <end position="24"/>
    </location>
</feature>
<feature type="domain" description="Ice-binding protein C-terminal" evidence="2">
    <location>
        <begin position="233"/>
        <end position="255"/>
    </location>
</feature>
<protein>
    <recommendedName>
        <fullName evidence="2">Ice-binding protein C-terminal domain-containing protein</fullName>
    </recommendedName>
</protein>
<dbReference type="InterPro" id="IPR013424">
    <property type="entry name" value="Ice-binding_C"/>
</dbReference>
<sequence>MKKVITKMLLVGLSWGVFSNFASAAFIYEQDVTNEVIFGSGNLNGGFTVDRQNGIELGLRAKLRFDETNSPQNIFNSDGAGSYQFDNVLPPSGFGFAPGSTSTAIWNFEWSVNSSFDGSGGMLSSYSYLLEIDFDPSAATNFLAFDPVNVSNADHALGNNSTANGAGLIDSVNYAALLDDYNLVQNSWNMEFFDDATYSFDARVAGTYDIRLSAYDQQGRELASSAIQVVNAAVPEPQTWLSFALAMFSLLWMRRRQA</sequence>
<organism evidence="3 4">
    <name type="scientific">Agarivorans gilvus</name>
    <dbReference type="NCBI Taxonomy" id="680279"/>
    <lineage>
        <taxon>Bacteria</taxon>
        <taxon>Pseudomonadati</taxon>
        <taxon>Pseudomonadota</taxon>
        <taxon>Gammaproteobacteria</taxon>
        <taxon>Alteromonadales</taxon>
        <taxon>Alteromonadaceae</taxon>
        <taxon>Agarivorans</taxon>
    </lineage>
</organism>
<proteinExistence type="predicted"/>
<keyword evidence="4" id="KW-1185">Reference proteome</keyword>
<dbReference type="Pfam" id="PF07589">
    <property type="entry name" value="PEP-CTERM"/>
    <property type="match status" value="1"/>
</dbReference>
<accession>A0ABQ1I4R5</accession>